<reference evidence="4" key="1">
    <citation type="submission" date="2021-10" db="EMBL/GenBank/DDBJ databases">
        <title>Tropical sea cucumber genome reveals ecological adaptation and Cuvierian tubules defense mechanism.</title>
        <authorList>
            <person name="Chen T."/>
        </authorList>
    </citation>
    <scope>NUCLEOTIDE SEQUENCE</scope>
    <source>
        <strain evidence="4">Nanhai2018</strain>
        <tissue evidence="4">Muscle</tissue>
    </source>
</reference>
<dbReference type="GO" id="GO:0008146">
    <property type="term" value="F:sulfotransferase activity"/>
    <property type="evidence" value="ECO:0007669"/>
    <property type="project" value="InterPro"/>
</dbReference>
<dbReference type="PANTHER" id="PTHR11783">
    <property type="entry name" value="SULFOTRANSFERASE SULT"/>
    <property type="match status" value="1"/>
</dbReference>
<dbReference type="InterPro" id="IPR000863">
    <property type="entry name" value="Sulfotransferase_dom"/>
</dbReference>
<evidence type="ECO:0000256" key="2">
    <source>
        <dbReference type="ARBA" id="ARBA00022679"/>
    </source>
</evidence>
<keyword evidence="2" id="KW-0808">Transferase</keyword>
<dbReference type="Pfam" id="PF00685">
    <property type="entry name" value="Sulfotransfer_1"/>
    <property type="match status" value="1"/>
</dbReference>
<comment type="caution">
    <text evidence="4">The sequence shown here is derived from an EMBL/GenBank/DDBJ whole genome shotgun (WGS) entry which is preliminary data.</text>
</comment>
<dbReference type="SUPFAM" id="SSF52540">
    <property type="entry name" value="P-loop containing nucleoside triphosphate hydrolases"/>
    <property type="match status" value="1"/>
</dbReference>
<evidence type="ECO:0000313" key="4">
    <source>
        <dbReference type="EMBL" id="KAJ8031415.1"/>
    </source>
</evidence>
<dbReference type="InterPro" id="IPR027417">
    <property type="entry name" value="P-loop_NTPase"/>
</dbReference>
<sequence>MAIGLELTVAASPERIKQSTPGYKIIEKLPSPRLIATHIPEPLCPPQWFTKEAKDLKGTVTKIAQFLEKKLSDDVIESITQQCTMKGMKKAYNKVEEDYPETGKMMTHLFGQIPFLRKGVVGNWKEYFSPEQNEFFDKYYEEKMAGSGLTFDFEL</sequence>
<name>A0A9Q1BRP3_HOLLE</name>
<evidence type="ECO:0000256" key="1">
    <source>
        <dbReference type="ARBA" id="ARBA00005771"/>
    </source>
</evidence>
<accession>A0A9Q1BRP3</accession>
<dbReference type="Gene3D" id="3.40.50.300">
    <property type="entry name" value="P-loop containing nucleotide triphosphate hydrolases"/>
    <property type="match status" value="1"/>
</dbReference>
<evidence type="ECO:0000259" key="3">
    <source>
        <dbReference type="Pfam" id="PF00685"/>
    </source>
</evidence>
<evidence type="ECO:0000313" key="5">
    <source>
        <dbReference type="Proteomes" id="UP001152320"/>
    </source>
</evidence>
<dbReference type="OrthoDB" id="205623at2759"/>
<dbReference type="EMBL" id="JAIZAY010000012">
    <property type="protein sequence ID" value="KAJ8031415.1"/>
    <property type="molecule type" value="Genomic_DNA"/>
</dbReference>
<gene>
    <name evidence="4" type="ORF">HOLleu_24599</name>
</gene>
<keyword evidence="5" id="KW-1185">Reference proteome</keyword>
<protein>
    <submittedName>
        <fullName evidence="4">Sulfotransferase family cytosolic 1B member 1</fullName>
    </submittedName>
</protein>
<dbReference type="Proteomes" id="UP001152320">
    <property type="component" value="Chromosome 12"/>
</dbReference>
<comment type="similarity">
    <text evidence="1">Belongs to the sulfotransferase 1 family.</text>
</comment>
<feature type="domain" description="Sulfotransferase" evidence="3">
    <location>
        <begin position="54"/>
        <end position="148"/>
    </location>
</feature>
<dbReference type="AlphaFoldDB" id="A0A9Q1BRP3"/>
<proteinExistence type="inferred from homology"/>
<organism evidence="4 5">
    <name type="scientific">Holothuria leucospilota</name>
    <name type="common">Black long sea cucumber</name>
    <name type="synonym">Mertensiothuria leucospilota</name>
    <dbReference type="NCBI Taxonomy" id="206669"/>
    <lineage>
        <taxon>Eukaryota</taxon>
        <taxon>Metazoa</taxon>
        <taxon>Echinodermata</taxon>
        <taxon>Eleutherozoa</taxon>
        <taxon>Echinozoa</taxon>
        <taxon>Holothuroidea</taxon>
        <taxon>Aspidochirotacea</taxon>
        <taxon>Aspidochirotida</taxon>
        <taxon>Holothuriidae</taxon>
        <taxon>Holothuria</taxon>
    </lineage>
</organism>